<protein>
    <recommendedName>
        <fullName evidence="3">DNA repair protein</fullName>
    </recommendedName>
</protein>
<dbReference type="EMBL" id="JASCQP010000011">
    <property type="protein sequence ID" value="MDI5890252.1"/>
    <property type="molecule type" value="Genomic_DNA"/>
</dbReference>
<gene>
    <name evidence="1" type="ORF">QLQ83_03985</name>
</gene>
<dbReference type="Proteomes" id="UP001225957">
    <property type="component" value="Unassembled WGS sequence"/>
</dbReference>
<evidence type="ECO:0000313" key="1">
    <source>
        <dbReference type="EMBL" id="MDI5890252.1"/>
    </source>
</evidence>
<proteinExistence type="predicted"/>
<keyword evidence="2" id="KW-1185">Reference proteome</keyword>
<dbReference type="NCBIfam" id="NF047389">
    <property type="entry name" value="ATPase_Sll1717"/>
    <property type="match status" value="1"/>
</dbReference>
<dbReference type="InterPro" id="IPR059206">
    <property type="entry name" value="Sll1717-like"/>
</dbReference>
<accession>A0ABT6UW98</accession>
<name>A0ABT6UW98_9GAMM</name>
<sequence>MGDSGGQFLIKKNLKLGDLDAETDQRLLKDCFFDKGDMEVIADTEEPESVVVGRTGSGKSALLLKLAIENDKARVLDPNDISIKFLENSDIIKFFESIGVKLDLFYKLLWRHILTIEFLKLRYGFKEGENNSGILQRLTELGASKGKKKAIEYFNKWNDQFWVETDKHLKEIVEKFTDEVKGEIGVGVGGIGGISVADVEGLTQERRHEVVNKANRVVSQLQIRSLSEVIDVLSEESFKDFQQKYYILIDKLDEDWATTETRCLFVRALIEEVKFFRKLSNTKIVVALREDLLQKVFDMTRGSGFQQEKYESYLYPLKWGKEDLRILIEKRVSEVYKRQYEKRDVKFDEVFPSPKQGVVAFSFMVERTLFRPRDILQFCNECFVASYNKPRVSWRSIRSAEHKYSQKRLQSIIEEWVDHYPSVRFVPELFYGLPPNLKKSSFGDSRINEVASRAFEVEGKDACIEAAEKMVSADAKSTSGKEFLVECLKVAYRVGIIGVKAGGNNPFFWAHIDKPEISKSEINRVEKIKVHKMFYHALDLNLRFDDDAFIEDDSSL</sequence>
<dbReference type="RefSeq" id="WP_282734262.1">
    <property type="nucleotide sequence ID" value="NZ_JASCQP010000011.1"/>
</dbReference>
<evidence type="ECO:0008006" key="3">
    <source>
        <dbReference type="Google" id="ProtNLM"/>
    </source>
</evidence>
<comment type="caution">
    <text evidence="1">The sequence shown here is derived from an EMBL/GenBank/DDBJ whole genome shotgun (WGS) entry which is preliminary data.</text>
</comment>
<evidence type="ECO:0000313" key="2">
    <source>
        <dbReference type="Proteomes" id="UP001225957"/>
    </source>
</evidence>
<organism evidence="1 2">
    <name type="scientific">Halomonas rhizosphaerae</name>
    <dbReference type="NCBI Taxonomy" id="3043296"/>
    <lineage>
        <taxon>Bacteria</taxon>
        <taxon>Pseudomonadati</taxon>
        <taxon>Pseudomonadota</taxon>
        <taxon>Gammaproteobacteria</taxon>
        <taxon>Oceanospirillales</taxon>
        <taxon>Halomonadaceae</taxon>
        <taxon>Halomonas</taxon>
    </lineage>
</organism>
<reference evidence="1 2" key="1">
    <citation type="submission" date="2023-04" db="EMBL/GenBank/DDBJ databases">
        <title>Halomonas strains isolated from rhizosphere soil.</title>
        <authorList>
            <person name="Xu L."/>
            <person name="Sun J.-Q."/>
        </authorList>
    </citation>
    <scope>NUCLEOTIDE SEQUENCE [LARGE SCALE GENOMIC DNA]</scope>
    <source>
        <strain evidence="1 2">LR5S20</strain>
    </source>
</reference>